<reference evidence="6" key="1">
    <citation type="submission" date="2013-04" db="EMBL/GenBank/DDBJ databases">
        <title>The Genome Sequence of Fonticula alba ATCC 38817.</title>
        <authorList>
            <consortium name="The Broad Institute Genomics Platform"/>
            <person name="Russ C."/>
            <person name="Cuomo C."/>
            <person name="Burger G."/>
            <person name="Gray M.W."/>
            <person name="Holland P.W.H."/>
            <person name="King N."/>
            <person name="Lang F.B.F."/>
            <person name="Roger A.J."/>
            <person name="Ruiz-Trillo I."/>
            <person name="Brown M."/>
            <person name="Walker B."/>
            <person name="Young S."/>
            <person name="Zeng Q."/>
            <person name="Gargeya S."/>
            <person name="Fitzgerald M."/>
            <person name="Haas B."/>
            <person name="Abouelleil A."/>
            <person name="Allen A.W."/>
            <person name="Alvarado L."/>
            <person name="Arachchi H.M."/>
            <person name="Berlin A.M."/>
            <person name="Chapman S.B."/>
            <person name="Gainer-Dewar J."/>
            <person name="Goldberg J."/>
            <person name="Griggs A."/>
            <person name="Gujja S."/>
            <person name="Hansen M."/>
            <person name="Howarth C."/>
            <person name="Imamovic A."/>
            <person name="Ireland A."/>
            <person name="Larimer J."/>
            <person name="McCowan C."/>
            <person name="Murphy C."/>
            <person name="Pearson M."/>
            <person name="Poon T.W."/>
            <person name="Priest M."/>
            <person name="Roberts A."/>
            <person name="Saif S."/>
            <person name="Shea T."/>
            <person name="Sisk P."/>
            <person name="Sykes S."/>
            <person name="Wortman J."/>
            <person name="Nusbaum C."/>
            <person name="Birren B."/>
        </authorList>
    </citation>
    <scope>NUCLEOTIDE SEQUENCE [LARGE SCALE GENOMIC DNA]</scope>
    <source>
        <strain evidence="6">ATCC 38817</strain>
    </source>
</reference>
<keyword evidence="3" id="KW-0124">Carnitine biosynthesis</keyword>
<dbReference type="Pfam" id="PF02668">
    <property type="entry name" value="TauD"/>
    <property type="match status" value="1"/>
</dbReference>
<dbReference type="EMBL" id="KB932203">
    <property type="protein sequence ID" value="KCV71306.1"/>
    <property type="molecule type" value="Genomic_DNA"/>
</dbReference>
<dbReference type="RefSeq" id="XP_009494429.1">
    <property type="nucleotide sequence ID" value="XM_009496154.1"/>
</dbReference>
<comment type="cofactor">
    <cofactor evidence="1">
        <name>L-ascorbate</name>
        <dbReference type="ChEBI" id="CHEBI:38290"/>
    </cofactor>
</comment>
<dbReference type="AlphaFoldDB" id="A0A058ZBK0"/>
<dbReference type="InterPro" id="IPR003819">
    <property type="entry name" value="TauD/TfdA-like"/>
</dbReference>
<dbReference type="STRING" id="691883.A0A058ZBK0"/>
<evidence type="ECO:0000259" key="5">
    <source>
        <dbReference type="Pfam" id="PF02668"/>
    </source>
</evidence>
<evidence type="ECO:0000313" key="6">
    <source>
        <dbReference type="EMBL" id="KCV71306.1"/>
    </source>
</evidence>
<keyword evidence="4" id="KW-0560">Oxidoreductase</keyword>
<keyword evidence="7" id="KW-1185">Reference proteome</keyword>
<organism evidence="6">
    <name type="scientific">Fonticula alba</name>
    <name type="common">Slime mold</name>
    <dbReference type="NCBI Taxonomy" id="691883"/>
    <lineage>
        <taxon>Eukaryota</taxon>
        <taxon>Rotosphaerida</taxon>
        <taxon>Fonticulaceae</taxon>
        <taxon>Fonticula</taxon>
    </lineage>
</organism>
<dbReference type="GO" id="GO:0005739">
    <property type="term" value="C:mitochondrion"/>
    <property type="evidence" value="ECO:0007669"/>
    <property type="project" value="TreeGrafter"/>
</dbReference>
<evidence type="ECO:0000313" key="7">
    <source>
        <dbReference type="Proteomes" id="UP000030693"/>
    </source>
</evidence>
<dbReference type="PANTHER" id="PTHR10696">
    <property type="entry name" value="GAMMA-BUTYROBETAINE HYDROXYLASE-RELATED"/>
    <property type="match status" value="1"/>
</dbReference>
<protein>
    <recommendedName>
        <fullName evidence="5">TauD/TfdA-like domain-containing protein</fullName>
    </recommendedName>
</protein>
<dbReference type="SUPFAM" id="SSF51197">
    <property type="entry name" value="Clavaminate synthase-like"/>
    <property type="match status" value="1"/>
</dbReference>
<dbReference type="InterPro" id="IPR042098">
    <property type="entry name" value="TauD-like_sf"/>
</dbReference>
<dbReference type="Proteomes" id="UP000030693">
    <property type="component" value="Unassembled WGS sequence"/>
</dbReference>
<dbReference type="GO" id="GO:0045329">
    <property type="term" value="P:carnitine biosynthetic process"/>
    <property type="evidence" value="ECO:0007669"/>
    <property type="project" value="UniProtKB-KW"/>
</dbReference>
<dbReference type="PANTHER" id="PTHR10696:SF51">
    <property type="entry name" value="TRIMETHYLLYSINE DIOXYGENASE, MITOCHONDRIAL"/>
    <property type="match status" value="1"/>
</dbReference>
<evidence type="ECO:0000256" key="2">
    <source>
        <dbReference type="ARBA" id="ARBA00005022"/>
    </source>
</evidence>
<feature type="domain" description="TauD/TfdA-like" evidence="5">
    <location>
        <begin position="8"/>
        <end position="199"/>
    </location>
</feature>
<name>A0A058ZBK0_FONAL</name>
<dbReference type="Gene3D" id="3.60.130.10">
    <property type="entry name" value="Clavaminate synthase-like"/>
    <property type="match status" value="1"/>
</dbReference>
<sequence length="227" mass="25822">MWTVSSGEMTHADLAYSTVGLSAHTDNTYFSEPCGIQMFHMMQHTGTGGWSTFVDGFRIALEIRRQAPHLFDVLRQTRFASHYIDHPAKLDMRPDHTYPVIQAEDVDLDLDAPATGDPLRDAYRGVTLRGIRFNSDDRAPLTAVPSDRVPDLYAGLQLFSELARSPELVWRFPMRPGSAVIFDNQRVLHGREAFTGYRRFIGAYSTRDDWRARLRWFDLHGAAGHPK</sequence>
<evidence type="ECO:0000256" key="1">
    <source>
        <dbReference type="ARBA" id="ARBA00001961"/>
    </source>
</evidence>
<evidence type="ECO:0000256" key="3">
    <source>
        <dbReference type="ARBA" id="ARBA00022873"/>
    </source>
</evidence>
<dbReference type="InterPro" id="IPR050411">
    <property type="entry name" value="AlphaKG_dependent_hydroxylases"/>
</dbReference>
<proteinExistence type="predicted"/>
<comment type="pathway">
    <text evidence="2">Amine and polyamine biosynthesis; carnitine biosynthesis.</text>
</comment>
<dbReference type="GO" id="GO:0016491">
    <property type="term" value="F:oxidoreductase activity"/>
    <property type="evidence" value="ECO:0007669"/>
    <property type="project" value="UniProtKB-KW"/>
</dbReference>
<dbReference type="GeneID" id="20526977"/>
<evidence type="ECO:0000256" key="4">
    <source>
        <dbReference type="ARBA" id="ARBA00023002"/>
    </source>
</evidence>
<dbReference type="OrthoDB" id="408743at2759"/>
<dbReference type="eggNOG" id="KOG3889">
    <property type="taxonomic scope" value="Eukaryota"/>
</dbReference>
<accession>A0A058ZBK0</accession>
<gene>
    <name evidence="6" type="ORF">H696_02252</name>
</gene>